<dbReference type="GO" id="GO:0005507">
    <property type="term" value="F:copper ion binding"/>
    <property type="evidence" value="ECO:0007669"/>
    <property type="project" value="InterPro"/>
</dbReference>
<dbReference type="SUPFAM" id="SSF49742">
    <property type="entry name" value="PHM/PNGase F"/>
    <property type="match status" value="2"/>
</dbReference>
<dbReference type="InterPro" id="IPR014784">
    <property type="entry name" value="Cu2_ascorb_mOase-like_C"/>
</dbReference>
<evidence type="ECO:0000313" key="4">
    <source>
        <dbReference type="Proteomes" id="UP000184233"/>
    </source>
</evidence>
<comment type="caution">
    <text evidence="3">The sequence shown here is derived from an EMBL/GenBank/DDBJ whole genome shotgun (WGS) entry which is preliminary data.</text>
</comment>
<proteinExistence type="predicted"/>
<dbReference type="Proteomes" id="UP000184233">
    <property type="component" value="Unassembled WGS sequence"/>
</dbReference>
<dbReference type="GO" id="GO:0016715">
    <property type="term" value="F:oxidoreductase activity, acting on paired donors, with incorporation or reduction of molecular oxygen, reduced ascorbate as one donor, and incorporation of one atom of oxygen"/>
    <property type="evidence" value="ECO:0007669"/>
    <property type="project" value="InterPro"/>
</dbReference>
<dbReference type="Gene3D" id="2.60.120.230">
    <property type="match status" value="1"/>
</dbReference>
<dbReference type="Pfam" id="PF18962">
    <property type="entry name" value="Por_Secre_tail"/>
    <property type="match status" value="1"/>
</dbReference>
<sequence length="543" mass="60400">MNPFDHDGIGTRCLQQRETPMTFQIRVFVVVLTFVSSLTVRAGQSPTFVDDIAPIVHAKCTSCHREGEIAPFPLVTYQDVAANASLVKFVTASRYMPPWKPSHGSMDFLGDRSLTDDEIDLIARWVDAGSPQGDPSHTPLPPTFPEGSQLGIPDLVLEMSEEWEIESDNRDVYRFFVLPTELLEDRSIAALEFRPGNPKVVHHVLYFLDTSGTARRLDAEDPGPGYSGFGDPGFTSAASYLGWVPGSQQRFFPSTIGARMLKGSDLVIQVHYAPSLTRERDRSRINVFFHKNRNVRVLQQFVMSPDNLPRDTNFVIWPNTVRRFTTRHTVPLDISLLGIAPHMHLLGRNCRSYAVTPDADTIDLVRIGDWDFNWQGSYAYRHLVKIPQGSVLHYEAEYDNTADNPLNPNHPPEIMRWGESTVDEMLLCYYFWLPYRAGDESMSLETATSVPDASATTPFAATCAPNPASETMHVTFVLQSSSTIRMDIVDAIGSSVRSITNGSLFAEGLHHVSVDVKGLSGGAYFVRIATATSTTTLPVHVVH</sequence>
<dbReference type="InterPro" id="IPR008977">
    <property type="entry name" value="PHM/PNGase_F_dom_sf"/>
</dbReference>
<reference evidence="3 4" key="1">
    <citation type="submission" date="2016-09" db="EMBL/GenBank/DDBJ databases">
        <title>Genome-resolved meta-omics ties microbial dynamics to process performance in biotechnology for thiocyanate degradation.</title>
        <authorList>
            <person name="Kantor R.S."/>
            <person name="Huddy R.J."/>
            <person name="Iyer R."/>
            <person name="Thomas B.C."/>
            <person name="Brown C.T."/>
            <person name="Anantharaman K."/>
            <person name="Tringe S."/>
            <person name="Hettich R.L."/>
            <person name="Harrison S.T."/>
            <person name="Banfield J.F."/>
        </authorList>
    </citation>
    <scope>NUCLEOTIDE SEQUENCE [LARGE SCALE GENOMIC DNA]</scope>
    <source>
        <strain evidence="3">59-99</strain>
    </source>
</reference>
<dbReference type="GO" id="GO:0020037">
    <property type="term" value="F:heme binding"/>
    <property type="evidence" value="ECO:0007669"/>
    <property type="project" value="InterPro"/>
</dbReference>
<dbReference type="InterPro" id="IPR036909">
    <property type="entry name" value="Cyt_c-like_dom_sf"/>
</dbReference>
<organism evidence="3 4">
    <name type="scientific">Candidatus Kapaibacterium thiocyanatum</name>
    <dbReference type="NCBI Taxonomy" id="1895771"/>
    <lineage>
        <taxon>Bacteria</taxon>
        <taxon>Pseudomonadati</taxon>
        <taxon>Candidatus Kapaibacteriota</taxon>
        <taxon>Candidatus Kapaibacteriia</taxon>
        <taxon>Candidatus Kapaibacteriales</taxon>
        <taxon>Candidatus Kapaibacteriaceae</taxon>
        <taxon>Candidatus Kapaibacterium</taxon>
    </lineage>
</organism>
<dbReference type="AlphaFoldDB" id="A0A1M3L5R7"/>
<dbReference type="SUPFAM" id="SSF46626">
    <property type="entry name" value="Cytochrome c"/>
    <property type="match status" value="1"/>
</dbReference>
<evidence type="ECO:0000313" key="3">
    <source>
        <dbReference type="EMBL" id="OJX60849.1"/>
    </source>
</evidence>
<evidence type="ECO:0000259" key="2">
    <source>
        <dbReference type="Pfam" id="PF18962"/>
    </source>
</evidence>
<dbReference type="InterPro" id="IPR026444">
    <property type="entry name" value="Secre_tail"/>
</dbReference>
<protein>
    <recommendedName>
        <fullName evidence="2">Secretion system C-terminal sorting domain-containing protein</fullName>
    </recommendedName>
</protein>
<feature type="domain" description="Secretion system C-terminal sorting" evidence="2">
    <location>
        <begin position="465"/>
        <end position="535"/>
    </location>
</feature>
<dbReference type="InterPro" id="IPR036939">
    <property type="entry name" value="Cu2_ascorb_mOase_N_sf"/>
</dbReference>
<accession>A0A1M3L5R7</accession>
<evidence type="ECO:0000256" key="1">
    <source>
        <dbReference type="ARBA" id="ARBA00023157"/>
    </source>
</evidence>
<keyword evidence="1" id="KW-1015">Disulfide bond</keyword>
<dbReference type="Gene3D" id="2.60.120.310">
    <property type="entry name" value="Copper type II, ascorbate-dependent monooxygenase, N-terminal domain"/>
    <property type="match status" value="1"/>
</dbReference>
<dbReference type="EMBL" id="MKVH01000003">
    <property type="protein sequence ID" value="OJX60849.1"/>
    <property type="molecule type" value="Genomic_DNA"/>
</dbReference>
<dbReference type="GO" id="GO:0009055">
    <property type="term" value="F:electron transfer activity"/>
    <property type="evidence" value="ECO:0007669"/>
    <property type="project" value="InterPro"/>
</dbReference>
<dbReference type="STRING" id="1895771.BGO89_04605"/>
<name>A0A1M3L5R7_9BACT</name>
<gene>
    <name evidence="3" type="ORF">BGO89_04605</name>
</gene>